<keyword evidence="1" id="KW-0808">Transferase</keyword>
<dbReference type="GO" id="GO:0005829">
    <property type="term" value="C:cytosol"/>
    <property type="evidence" value="ECO:0007669"/>
    <property type="project" value="TreeGrafter"/>
</dbReference>
<dbReference type="SUPFAM" id="SSF53613">
    <property type="entry name" value="Ribokinase-like"/>
    <property type="match status" value="1"/>
</dbReference>
<sequence length="363" mass="39790">MWGKLLIVGETAWYAAQRVFNAMMYRQFFCFRLPEYYFLFSKQGKTKMKFRKPKLSDFQKAKVLVVGDVMLDRYWFGDVNRISPEAPVPVAKIGKIEHRAGGAANVARNIAALGGQVSLLSVVGNDEAAGTLADLLKQDNIGDYMHRSSHAPTTLKLRILSKNQQLLRADFEEKPDSGSLNSVYQMYGKLVGQFDAVILSDYGKGVLNEVQVLIASARAIGKPVLIDPKGTDFSKYEGATLLTPNRAELREAAGGWSSEQGLTDKAQKLCHDLDLDALLVTRSEEGMSLYQDDEVFHQETRAQEVFDVSGAGDTVIAAMGLCLAAKYDMPSAMHIANSAAGVVVAKLGTATCSFEELETTLKK</sequence>
<protein>
    <submittedName>
        <fullName evidence="4">Bifunctional protein hldE</fullName>
    </submittedName>
</protein>
<dbReference type="GO" id="GO:0033785">
    <property type="term" value="F:heptose 7-phosphate kinase activity"/>
    <property type="evidence" value="ECO:0007669"/>
    <property type="project" value="TreeGrafter"/>
</dbReference>
<keyword evidence="2" id="KW-0418">Kinase</keyword>
<dbReference type="NCBIfam" id="TIGR02198">
    <property type="entry name" value="rfaE_dom_I"/>
    <property type="match status" value="1"/>
</dbReference>
<dbReference type="PROSITE" id="PS00583">
    <property type="entry name" value="PFKB_KINASES_1"/>
    <property type="match status" value="1"/>
</dbReference>
<dbReference type="InterPro" id="IPR002173">
    <property type="entry name" value="Carboh/pur_kinase_PfkB_CS"/>
</dbReference>
<dbReference type="STRING" id="1120980.GCA_000745955_01825"/>
<feature type="domain" description="Carbohydrate kinase PfkB" evidence="3">
    <location>
        <begin position="61"/>
        <end position="352"/>
    </location>
</feature>
<dbReference type="GO" id="GO:0016773">
    <property type="term" value="F:phosphotransferase activity, alcohol group as acceptor"/>
    <property type="evidence" value="ECO:0007669"/>
    <property type="project" value="InterPro"/>
</dbReference>
<dbReference type="InterPro" id="IPR029056">
    <property type="entry name" value="Ribokinase-like"/>
</dbReference>
<reference evidence="4 5" key="1">
    <citation type="submission" date="2018-06" db="EMBL/GenBank/DDBJ databases">
        <authorList>
            <consortium name="Pathogen Informatics"/>
            <person name="Doyle S."/>
        </authorList>
    </citation>
    <scope>NUCLEOTIDE SEQUENCE [LARGE SCALE GENOMIC DNA]</scope>
    <source>
        <strain evidence="4 5">NCTC10283</strain>
    </source>
</reference>
<organism evidence="4 5">
    <name type="scientific">Alysiella crassa</name>
    <dbReference type="NCBI Taxonomy" id="153491"/>
    <lineage>
        <taxon>Bacteria</taxon>
        <taxon>Pseudomonadati</taxon>
        <taxon>Pseudomonadota</taxon>
        <taxon>Betaproteobacteria</taxon>
        <taxon>Neisseriales</taxon>
        <taxon>Neisseriaceae</taxon>
        <taxon>Alysiella</taxon>
    </lineage>
</organism>
<dbReference type="InterPro" id="IPR011611">
    <property type="entry name" value="PfkB_dom"/>
</dbReference>
<keyword evidence="5" id="KW-1185">Reference proteome</keyword>
<evidence type="ECO:0000259" key="3">
    <source>
        <dbReference type="Pfam" id="PF00294"/>
    </source>
</evidence>
<dbReference type="CDD" id="cd01172">
    <property type="entry name" value="RfaE_like"/>
    <property type="match status" value="1"/>
</dbReference>
<dbReference type="EMBL" id="UFSO01000002">
    <property type="protein sequence ID" value="SSY70183.1"/>
    <property type="molecule type" value="Genomic_DNA"/>
</dbReference>
<name>A0A376BKM1_9NEIS</name>
<proteinExistence type="predicted"/>
<evidence type="ECO:0000256" key="1">
    <source>
        <dbReference type="ARBA" id="ARBA00022679"/>
    </source>
</evidence>
<dbReference type="Gene3D" id="3.40.1190.20">
    <property type="match status" value="1"/>
</dbReference>
<dbReference type="FunFam" id="3.40.1190.20:FF:000002">
    <property type="entry name" value="Bifunctional protein HldE"/>
    <property type="match status" value="1"/>
</dbReference>
<dbReference type="AlphaFoldDB" id="A0A376BKM1"/>
<evidence type="ECO:0000313" key="4">
    <source>
        <dbReference type="EMBL" id="SSY70183.1"/>
    </source>
</evidence>
<dbReference type="GO" id="GO:0033786">
    <property type="term" value="F:heptose-1-phosphate adenylyltransferase activity"/>
    <property type="evidence" value="ECO:0007669"/>
    <property type="project" value="TreeGrafter"/>
</dbReference>
<dbReference type="PANTHER" id="PTHR46969">
    <property type="entry name" value="BIFUNCTIONAL PROTEIN HLDE"/>
    <property type="match status" value="1"/>
</dbReference>
<dbReference type="InterPro" id="IPR011913">
    <property type="entry name" value="RfaE_dom_I"/>
</dbReference>
<accession>A0A376BKM1</accession>
<gene>
    <name evidence="4" type="primary">hldE_1</name>
    <name evidence="4" type="ORF">NCTC10283_00254</name>
</gene>
<dbReference type="Pfam" id="PF00294">
    <property type="entry name" value="PfkB"/>
    <property type="match status" value="1"/>
</dbReference>
<evidence type="ECO:0000256" key="2">
    <source>
        <dbReference type="ARBA" id="ARBA00022777"/>
    </source>
</evidence>
<dbReference type="PANTHER" id="PTHR46969:SF1">
    <property type="entry name" value="BIFUNCTIONAL PROTEIN HLDE"/>
    <property type="match status" value="1"/>
</dbReference>
<dbReference type="Proteomes" id="UP000254209">
    <property type="component" value="Unassembled WGS sequence"/>
</dbReference>
<evidence type="ECO:0000313" key="5">
    <source>
        <dbReference type="Proteomes" id="UP000254209"/>
    </source>
</evidence>